<dbReference type="EMBL" id="LMZQ01000046">
    <property type="protein sequence ID" value="KRT13391.1"/>
    <property type="molecule type" value="Genomic_DNA"/>
</dbReference>
<dbReference type="STRING" id="687842.ASU31_24795"/>
<gene>
    <name evidence="1" type="ORF">ASU31_24795</name>
</gene>
<dbReference type="Proteomes" id="UP000051950">
    <property type="component" value="Unassembled WGS sequence"/>
</dbReference>
<proteinExistence type="predicted"/>
<dbReference type="AlphaFoldDB" id="A0A0T5VIG2"/>
<keyword evidence="2" id="KW-1185">Reference proteome</keyword>
<evidence type="ECO:0000313" key="1">
    <source>
        <dbReference type="EMBL" id="KRT13391.1"/>
    </source>
</evidence>
<sequence length="59" mass="6672">MPKVLQTLPALIEPANKCIFQLTKSNQNYEIKFMCGNAIHMDGHGHTIFDNKISHFPTS</sequence>
<organism evidence="1 2">
    <name type="scientific">Pedobacter ginsenosidimutans</name>
    <dbReference type="NCBI Taxonomy" id="687842"/>
    <lineage>
        <taxon>Bacteria</taxon>
        <taxon>Pseudomonadati</taxon>
        <taxon>Bacteroidota</taxon>
        <taxon>Sphingobacteriia</taxon>
        <taxon>Sphingobacteriales</taxon>
        <taxon>Sphingobacteriaceae</taxon>
        <taxon>Pedobacter</taxon>
    </lineage>
</organism>
<reference evidence="1 2" key="1">
    <citation type="submission" date="2015-11" db="EMBL/GenBank/DDBJ databases">
        <title>Sequence of Pedobacter ginsenosidimutans.</title>
        <authorList>
            <person name="Carson E."/>
            <person name="Keyser V."/>
            <person name="Newman J."/>
            <person name="Miller J."/>
        </authorList>
    </citation>
    <scope>NUCLEOTIDE SEQUENCE [LARGE SCALE GENOMIC DNA]</scope>
    <source>
        <strain evidence="1 2">KACC 14530</strain>
    </source>
</reference>
<evidence type="ECO:0000313" key="2">
    <source>
        <dbReference type="Proteomes" id="UP000051950"/>
    </source>
</evidence>
<protein>
    <submittedName>
        <fullName evidence="1">Uncharacterized protein</fullName>
    </submittedName>
</protein>
<name>A0A0T5VIG2_9SPHI</name>
<comment type="caution">
    <text evidence="1">The sequence shown here is derived from an EMBL/GenBank/DDBJ whole genome shotgun (WGS) entry which is preliminary data.</text>
</comment>
<accession>A0A0T5VIG2</accession>